<feature type="binding site" evidence="14">
    <location>
        <begin position="132"/>
        <end position="135"/>
    </location>
    <ligand>
        <name>GTP</name>
        <dbReference type="ChEBI" id="CHEBI:37565"/>
        <label>1</label>
    </ligand>
</feature>
<dbReference type="InterPro" id="IPR030389">
    <property type="entry name" value="G_FEOB_dom"/>
</dbReference>
<dbReference type="PANTHER" id="PTHR43185">
    <property type="entry name" value="FERROUS IRON TRANSPORT PROTEIN B"/>
    <property type="match status" value="1"/>
</dbReference>
<keyword evidence="8 16" id="KW-1133">Transmembrane helix</keyword>
<evidence type="ECO:0000256" key="15">
    <source>
        <dbReference type="PIRSR" id="PIRSR603373-2"/>
    </source>
</evidence>
<dbReference type="PANTHER" id="PTHR43185:SF1">
    <property type="entry name" value="FE(2+) TRANSPORTER FEOB"/>
    <property type="match status" value="1"/>
</dbReference>
<evidence type="ECO:0000256" key="3">
    <source>
        <dbReference type="ARBA" id="ARBA00022475"/>
    </source>
</evidence>
<keyword evidence="2 16" id="KW-0813">Transport</keyword>
<accession>A0A518B9L0</accession>
<dbReference type="CDD" id="cd01879">
    <property type="entry name" value="FeoB"/>
    <property type="match status" value="1"/>
</dbReference>
<feature type="transmembrane region" description="Helical" evidence="16">
    <location>
        <begin position="722"/>
        <end position="744"/>
    </location>
</feature>
<evidence type="ECO:0000313" key="18">
    <source>
        <dbReference type="EMBL" id="QDU63672.1"/>
    </source>
</evidence>
<comment type="caution">
    <text evidence="16">Lacks conserved residue(s) required for the propagation of feature annotation.</text>
</comment>
<comment type="subcellular location">
    <subcellularLocation>
        <location evidence="1 16">Cell inner membrane</location>
        <topology evidence="1 16">Multi-pass membrane protein</topology>
    </subcellularLocation>
</comment>
<dbReference type="Pfam" id="PF07664">
    <property type="entry name" value="FeoB_C"/>
    <property type="match status" value="1"/>
</dbReference>
<dbReference type="InterPro" id="IPR050860">
    <property type="entry name" value="FeoB_GTPase"/>
</dbReference>
<keyword evidence="10" id="KW-0406">Ion transport</keyword>
<keyword evidence="15" id="KW-0460">Magnesium</keyword>
<keyword evidence="4 16" id="KW-0410">Iron transport</keyword>
<feature type="transmembrane region" description="Helical" evidence="16">
    <location>
        <begin position="301"/>
        <end position="321"/>
    </location>
</feature>
<dbReference type="Proteomes" id="UP000317093">
    <property type="component" value="Chromosome"/>
</dbReference>
<organism evidence="18 19">
    <name type="scientific">Kolteria novifilia</name>
    <dbReference type="NCBI Taxonomy" id="2527975"/>
    <lineage>
        <taxon>Bacteria</taxon>
        <taxon>Pseudomonadati</taxon>
        <taxon>Planctomycetota</taxon>
        <taxon>Planctomycetia</taxon>
        <taxon>Kolteriales</taxon>
        <taxon>Kolteriaceae</taxon>
        <taxon>Kolteria</taxon>
    </lineage>
</organism>
<feature type="transmembrane region" description="Helical" evidence="16">
    <location>
        <begin position="357"/>
        <end position="382"/>
    </location>
</feature>
<dbReference type="InterPro" id="IPR003373">
    <property type="entry name" value="Fe2_transport_prot-B"/>
</dbReference>
<dbReference type="InterPro" id="IPR027417">
    <property type="entry name" value="P-loop_NTPase"/>
</dbReference>
<protein>
    <recommendedName>
        <fullName evidence="13 16">Ferrous iron transport protein B</fullName>
    </recommendedName>
</protein>
<keyword evidence="9 16" id="KW-0408">Iron</keyword>
<evidence type="ECO:0000313" key="19">
    <source>
        <dbReference type="Proteomes" id="UP000317093"/>
    </source>
</evidence>
<evidence type="ECO:0000256" key="8">
    <source>
        <dbReference type="ARBA" id="ARBA00022989"/>
    </source>
</evidence>
<evidence type="ECO:0000256" key="9">
    <source>
        <dbReference type="ARBA" id="ARBA00023004"/>
    </source>
</evidence>
<feature type="domain" description="FeoB-type G" evidence="17">
    <location>
        <begin position="14"/>
        <end position="181"/>
    </location>
</feature>
<feature type="transmembrane region" description="Helical" evidence="16">
    <location>
        <begin position="482"/>
        <end position="508"/>
    </location>
</feature>
<keyword evidence="12 16" id="KW-0472">Membrane</keyword>
<dbReference type="SUPFAM" id="SSF52540">
    <property type="entry name" value="P-loop containing nucleoside triphosphate hydrolases"/>
    <property type="match status" value="1"/>
</dbReference>
<dbReference type="GO" id="GO:0015093">
    <property type="term" value="F:ferrous iron transmembrane transporter activity"/>
    <property type="evidence" value="ECO:0007669"/>
    <property type="project" value="UniProtKB-UniRule"/>
</dbReference>
<reference evidence="18 19" key="1">
    <citation type="submission" date="2019-02" db="EMBL/GenBank/DDBJ databases">
        <title>Deep-cultivation of Planctomycetes and their phenomic and genomic characterization uncovers novel biology.</title>
        <authorList>
            <person name="Wiegand S."/>
            <person name="Jogler M."/>
            <person name="Boedeker C."/>
            <person name="Pinto D."/>
            <person name="Vollmers J."/>
            <person name="Rivas-Marin E."/>
            <person name="Kohn T."/>
            <person name="Peeters S.H."/>
            <person name="Heuer A."/>
            <person name="Rast P."/>
            <person name="Oberbeckmann S."/>
            <person name="Bunk B."/>
            <person name="Jeske O."/>
            <person name="Meyerdierks A."/>
            <person name="Storesund J.E."/>
            <person name="Kallscheuer N."/>
            <person name="Luecker S."/>
            <person name="Lage O.M."/>
            <person name="Pohl T."/>
            <person name="Merkel B.J."/>
            <person name="Hornburger P."/>
            <person name="Mueller R.-W."/>
            <person name="Bruemmer F."/>
            <person name="Labrenz M."/>
            <person name="Spormann A.M."/>
            <person name="Op den Camp H."/>
            <person name="Overmann J."/>
            <person name="Amann R."/>
            <person name="Jetten M.S.M."/>
            <person name="Mascher T."/>
            <person name="Medema M.H."/>
            <person name="Devos D.P."/>
            <person name="Kaster A.-K."/>
            <person name="Ovreas L."/>
            <person name="Rohde M."/>
            <person name="Galperin M.Y."/>
            <person name="Jogler C."/>
        </authorList>
    </citation>
    <scope>NUCLEOTIDE SEQUENCE [LARGE SCALE GENOMIC DNA]</scope>
    <source>
        <strain evidence="18 19">Pan216</strain>
    </source>
</reference>
<dbReference type="EMBL" id="CP036279">
    <property type="protein sequence ID" value="QDU63672.1"/>
    <property type="molecule type" value="Genomic_DNA"/>
</dbReference>
<evidence type="ECO:0000256" key="1">
    <source>
        <dbReference type="ARBA" id="ARBA00004429"/>
    </source>
</evidence>
<dbReference type="Pfam" id="PF02421">
    <property type="entry name" value="FeoB_N"/>
    <property type="match status" value="1"/>
</dbReference>
<feature type="binding site" evidence="15">
    <location>
        <position position="32"/>
    </location>
    <ligand>
        <name>Mg(2+)</name>
        <dbReference type="ChEBI" id="CHEBI:18420"/>
        <label>2</label>
    </ligand>
</feature>
<evidence type="ECO:0000256" key="14">
    <source>
        <dbReference type="PIRSR" id="PIRSR603373-1"/>
    </source>
</evidence>
<evidence type="ECO:0000256" key="2">
    <source>
        <dbReference type="ARBA" id="ARBA00022448"/>
    </source>
</evidence>
<evidence type="ECO:0000256" key="5">
    <source>
        <dbReference type="ARBA" id="ARBA00022519"/>
    </source>
</evidence>
<keyword evidence="15" id="KW-0479">Metal-binding</keyword>
<sequence length="751" mass="82437">MSMSSTTAPSATSAVAVTLVGNPNTGKTTLFNALTGLRHRVGNFPGVTVEIKSGKADHDGHPLMITDVPGTYSLSPRSPDEMLAVDLLLGLLPDTAAPDVIVCIVDASNLERNLYLTTQVLELDTPVILALNMIDVAEHNGDHIDVDQLAEELGIPVVPIQANARRGLDDLRRRIIETAGQAAPTKRPVFADAFQQEVDRLEEWLSQRGGEKTPRYLLERAILDAGGSTEKRLVRLAGGDVTKVLTEARERLKAAGCPVPAVEIRSRYQWIVERLAGPLRRSTERKTTMSDRIDRVLMHRVWGLVAFLALMFIIFVTIYSIADAYFMGPIDEFFVFLSDGIGSFLSEGPLKSLIIDGIIAGVGSVVIFLPQIMLLFAFIALLEDCGYMARAAFLMDKLMAKCGLSGKSFVPMLSSFACAIPGVMAARTIEDRRDRLTTILVAPLMSCSARLPVYLIMIGTFIPAVTLQDYVPAFPGADLLGFFSLQGFVLFCMYMIGLVVAPLVAWVLKKTIIGGETPVFIMELPSYKVPSLWIVVDRVVDRGWAFMKRAGTIIFASTIVIWALQYYPRSSETINEYAQRRSVLETQRELPQANAERIDEQLTDLDNEEASTLQAHSFLGIMGHWIEPAVRPLGWDWRIGMAAIASFPAREVVISALGTIYSVGGDVDEESATLREELQRATWPDGRPVFTTAVAVGLMVFWALCAQCLATLAVIKRETNSWGWAIFSFVYMTGLAYVAALVVYQVGSRLG</sequence>
<dbReference type="Gene3D" id="3.40.50.300">
    <property type="entry name" value="P-loop containing nucleotide triphosphate hydrolases"/>
    <property type="match status" value="1"/>
</dbReference>
<feature type="binding site" evidence="14">
    <location>
        <begin position="21"/>
        <end position="28"/>
    </location>
    <ligand>
        <name>GTP</name>
        <dbReference type="ChEBI" id="CHEBI:37565"/>
        <label>1</label>
    </ligand>
</feature>
<evidence type="ECO:0000256" key="16">
    <source>
        <dbReference type="RuleBase" id="RU362098"/>
    </source>
</evidence>
<evidence type="ECO:0000259" key="17">
    <source>
        <dbReference type="PROSITE" id="PS51711"/>
    </source>
</evidence>
<dbReference type="GO" id="GO:0005525">
    <property type="term" value="F:GTP binding"/>
    <property type="evidence" value="ECO:0007669"/>
    <property type="project" value="UniProtKB-KW"/>
</dbReference>
<keyword evidence="6 16" id="KW-0812">Transmembrane</keyword>
<evidence type="ECO:0000256" key="6">
    <source>
        <dbReference type="ARBA" id="ARBA00022692"/>
    </source>
</evidence>
<keyword evidence="5" id="KW-0997">Cell inner membrane</keyword>
<evidence type="ECO:0000256" key="4">
    <source>
        <dbReference type="ARBA" id="ARBA00022496"/>
    </source>
</evidence>
<dbReference type="NCBIfam" id="TIGR00437">
    <property type="entry name" value="feoB"/>
    <property type="match status" value="1"/>
</dbReference>
<keyword evidence="11 14" id="KW-0342">GTP-binding</keyword>
<gene>
    <name evidence="18" type="primary">feoB</name>
    <name evidence="18" type="ORF">Pan216_45530</name>
</gene>
<keyword evidence="3" id="KW-1003">Cell membrane</keyword>
<feature type="transmembrane region" description="Helical" evidence="16">
    <location>
        <begin position="438"/>
        <end position="462"/>
    </location>
</feature>
<dbReference type="InterPro" id="IPR011640">
    <property type="entry name" value="Fe2_transport_prot_B_C"/>
</dbReference>
<proteinExistence type="inferred from homology"/>
<keyword evidence="7 14" id="KW-0547">Nucleotide-binding</keyword>
<feature type="binding site" evidence="15">
    <location>
        <position position="35"/>
    </location>
    <ligand>
        <name>Mg(2+)</name>
        <dbReference type="ChEBI" id="CHEBI:18420"/>
        <label>2</label>
    </ligand>
</feature>
<dbReference type="AlphaFoldDB" id="A0A518B9L0"/>
<dbReference type="InterPro" id="IPR006073">
    <property type="entry name" value="GTP-bd"/>
</dbReference>
<feature type="binding site" evidence="14">
    <location>
        <begin position="67"/>
        <end position="70"/>
    </location>
    <ligand>
        <name>GTP</name>
        <dbReference type="ChEBI" id="CHEBI:37565"/>
        <label>1</label>
    </ligand>
</feature>
<keyword evidence="19" id="KW-1185">Reference proteome</keyword>
<evidence type="ECO:0000256" key="12">
    <source>
        <dbReference type="ARBA" id="ARBA00023136"/>
    </source>
</evidence>
<evidence type="ECO:0000256" key="13">
    <source>
        <dbReference type="NCBIfam" id="TIGR00437"/>
    </source>
</evidence>
<feature type="binding site" evidence="15">
    <location>
        <position position="36"/>
    </location>
    <ligand>
        <name>Mg(2+)</name>
        <dbReference type="ChEBI" id="CHEBI:18420"/>
        <label>2</label>
    </ligand>
</feature>
<dbReference type="FunFam" id="3.40.50.300:FF:000426">
    <property type="entry name" value="Ferrous iron transport protein B"/>
    <property type="match status" value="1"/>
</dbReference>
<feature type="binding site" evidence="15">
    <location>
        <position position="33"/>
    </location>
    <ligand>
        <name>Mg(2+)</name>
        <dbReference type="ChEBI" id="CHEBI:18420"/>
        <label>2</label>
    </ligand>
</feature>
<evidence type="ECO:0000256" key="11">
    <source>
        <dbReference type="ARBA" id="ARBA00023134"/>
    </source>
</evidence>
<dbReference type="GO" id="GO:0046872">
    <property type="term" value="F:metal ion binding"/>
    <property type="evidence" value="ECO:0007669"/>
    <property type="project" value="UniProtKB-KW"/>
</dbReference>
<comment type="similarity">
    <text evidence="16">Belongs to the TRAFAC class TrmE-Era-EngA-EngB-Septin-like GTPase superfamily. FeoB GTPase (TC 9.A.8) family.</text>
</comment>
<feature type="transmembrane region" description="Helical" evidence="16">
    <location>
        <begin position="689"/>
        <end position="715"/>
    </location>
</feature>
<dbReference type="PRINTS" id="PR00326">
    <property type="entry name" value="GTP1OBG"/>
</dbReference>
<feature type="binding site" evidence="14">
    <location>
        <begin position="46"/>
        <end position="50"/>
    </location>
    <ligand>
        <name>GTP</name>
        <dbReference type="ChEBI" id="CHEBI:37565"/>
        <label>1</label>
    </ligand>
</feature>
<dbReference type="PROSITE" id="PS51711">
    <property type="entry name" value="G_FEOB"/>
    <property type="match status" value="1"/>
</dbReference>
<comment type="function">
    <text evidence="16">Probable transporter of a GTP-driven Fe(2+) uptake system.</text>
</comment>
<feature type="transmembrane region" description="Helical" evidence="16">
    <location>
        <begin position="550"/>
        <end position="567"/>
    </location>
</feature>
<evidence type="ECO:0000256" key="7">
    <source>
        <dbReference type="ARBA" id="ARBA00022741"/>
    </source>
</evidence>
<dbReference type="Pfam" id="PF07670">
    <property type="entry name" value="Gate"/>
    <property type="match status" value="2"/>
</dbReference>
<dbReference type="KEGG" id="knv:Pan216_45530"/>
<dbReference type="GO" id="GO:0005886">
    <property type="term" value="C:plasma membrane"/>
    <property type="evidence" value="ECO:0007669"/>
    <property type="project" value="UniProtKB-SubCell"/>
</dbReference>
<evidence type="ECO:0000256" key="10">
    <source>
        <dbReference type="ARBA" id="ARBA00023065"/>
    </source>
</evidence>
<dbReference type="InterPro" id="IPR011642">
    <property type="entry name" value="Gate_dom"/>
</dbReference>
<name>A0A518B9L0_9BACT</name>